<dbReference type="InterPro" id="IPR006195">
    <property type="entry name" value="aa-tRNA-synth_II"/>
</dbReference>
<proteinExistence type="inferred from homology"/>
<evidence type="ECO:0000313" key="12">
    <source>
        <dbReference type="Proteomes" id="UP000230767"/>
    </source>
</evidence>
<feature type="binding site" evidence="9">
    <location>
        <begin position="208"/>
        <end position="210"/>
    </location>
    <ligand>
        <name>ATP</name>
        <dbReference type="ChEBI" id="CHEBI:30616"/>
    </ligand>
</feature>
<comment type="caution">
    <text evidence="9">Lacks conserved residue(s) required for the propagation of feature annotation.</text>
</comment>
<comment type="similarity">
    <text evidence="2 9">Belongs to the class-II aminoacyl-tRNA synthetase family. Type 2 subfamily.</text>
</comment>
<sequence length="445" mass="51893">MKRILNIETIKYLGKEVRVRGWVNSLRHHGGIVFLDLRDRSGILQIVCTPDLAKDIKEEGVLEIEGEVKKRPIKMINPELETGEIELEAKNIKILAKTRVLPFDLKDLKVSLPVLLDWRPLSLRNKKIKAIFEIQEEVISSFRKIMKDLDFIEFQAPVIVPTATEGGAELFRIDYYDYDAYLVQSPQLYKQIMVGAFERAFTITKVFRAEPSVTTRHLSEFISLDVEMGFIDSWEDLMENCEIIIRNIFSGLEKNCDKELKMFGATLPKISKKIPRLKMREAQKIIFQRTGRDHRKEPDLEPEDEKEICDYAKEKYGSELIFITHYPTKKRPFYTYPDPEDPEYTLSFDLLCRGLEVVTGGQRINDYKMLLKNIKKWGLKIKDFKFYLQAFKYGMPPEGGFAIGAERLVKQILNLENVREASLFPRDMIRIDQRLSTLQPKKKRA</sequence>
<dbReference type="Proteomes" id="UP000230767">
    <property type="component" value="Unassembled WGS sequence"/>
</dbReference>
<protein>
    <recommendedName>
        <fullName evidence="9">Aspartate--tRNA ligase</fullName>
        <ecNumber evidence="9">6.1.1.12</ecNumber>
    </recommendedName>
    <alternativeName>
        <fullName evidence="9">Aspartyl-tRNA synthetase</fullName>
        <shortName evidence="9">AspRS</shortName>
    </alternativeName>
</protein>
<dbReference type="AlphaFoldDB" id="A0A2M7R665"/>
<evidence type="ECO:0000256" key="1">
    <source>
        <dbReference type="ARBA" id="ARBA00004496"/>
    </source>
</evidence>
<feature type="binding site" evidence="9">
    <location>
        <begin position="404"/>
        <end position="407"/>
    </location>
    <ligand>
        <name>ATP</name>
        <dbReference type="ChEBI" id="CHEBI:30616"/>
    </ligand>
</feature>
<dbReference type="Gene3D" id="2.40.50.140">
    <property type="entry name" value="Nucleic acid-binding proteins"/>
    <property type="match status" value="1"/>
</dbReference>
<evidence type="ECO:0000256" key="2">
    <source>
        <dbReference type="ARBA" id="ARBA00005312"/>
    </source>
</evidence>
<keyword evidence="7 9" id="KW-0648">Protein biosynthesis</keyword>
<dbReference type="InterPro" id="IPR047089">
    <property type="entry name" value="Asp-tRNA-ligase_1_N"/>
</dbReference>
<feature type="binding site" evidence="9">
    <location>
        <position position="356"/>
    </location>
    <ligand>
        <name>ATP</name>
        <dbReference type="ChEBI" id="CHEBI:30616"/>
    </ligand>
</feature>
<dbReference type="HAMAP" id="MF_02075">
    <property type="entry name" value="Asp_tRNA_synth_type2"/>
    <property type="match status" value="1"/>
</dbReference>
<dbReference type="InterPro" id="IPR002312">
    <property type="entry name" value="Asp/Asn-tRNA-synth_IIb"/>
</dbReference>
<name>A0A2M7R665_9BACT</name>
<dbReference type="NCBIfam" id="TIGR00458">
    <property type="entry name" value="aspS_nondisc"/>
    <property type="match status" value="1"/>
</dbReference>
<comment type="subunit">
    <text evidence="9">Homodimer.</text>
</comment>
<reference evidence="12" key="1">
    <citation type="submission" date="2017-09" db="EMBL/GenBank/DDBJ databases">
        <title>Depth-based differentiation of microbial function through sediment-hosted aquifers and enrichment of novel symbionts in the deep terrestrial subsurface.</title>
        <authorList>
            <person name="Probst A.J."/>
            <person name="Ladd B."/>
            <person name="Jarett J.K."/>
            <person name="Geller-Mcgrath D.E."/>
            <person name="Sieber C.M.K."/>
            <person name="Emerson J.B."/>
            <person name="Anantharaman K."/>
            <person name="Thomas B.C."/>
            <person name="Malmstrom R."/>
            <person name="Stieglmeier M."/>
            <person name="Klingl A."/>
            <person name="Woyke T."/>
            <person name="Ryan C.M."/>
            <person name="Banfield J.F."/>
        </authorList>
    </citation>
    <scope>NUCLEOTIDE SEQUENCE [LARGE SCALE GENOMIC DNA]</scope>
</reference>
<feature type="binding site" evidence="9">
    <location>
        <position position="208"/>
    </location>
    <ligand>
        <name>L-aspartate</name>
        <dbReference type="ChEBI" id="CHEBI:29991"/>
    </ligand>
</feature>
<evidence type="ECO:0000256" key="6">
    <source>
        <dbReference type="ARBA" id="ARBA00022840"/>
    </source>
</evidence>
<dbReference type="FunFam" id="3.30.930.10:FF:000038">
    <property type="entry name" value="Aspartate--tRNA ligase"/>
    <property type="match status" value="1"/>
</dbReference>
<dbReference type="GO" id="GO:0006422">
    <property type="term" value="P:aspartyl-tRNA aminoacylation"/>
    <property type="evidence" value="ECO:0007669"/>
    <property type="project" value="UniProtKB-UniRule"/>
</dbReference>
<dbReference type="PANTHER" id="PTHR43450:SF1">
    <property type="entry name" value="ASPARTATE--TRNA LIGASE, CYTOPLASMIC"/>
    <property type="match status" value="1"/>
</dbReference>
<dbReference type="GO" id="GO:0005524">
    <property type="term" value="F:ATP binding"/>
    <property type="evidence" value="ECO:0007669"/>
    <property type="project" value="UniProtKB-UniRule"/>
</dbReference>
<feature type="binding site" evidence="9">
    <location>
        <position position="165"/>
    </location>
    <ligand>
        <name>L-aspartate</name>
        <dbReference type="ChEBI" id="CHEBI:29991"/>
    </ligand>
</feature>
<dbReference type="InterPro" id="IPR012340">
    <property type="entry name" value="NA-bd_OB-fold"/>
</dbReference>
<keyword evidence="4 9" id="KW-0436">Ligase</keyword>
<dbReference type="EMBL" id="PFLW01000055">
    <property type="protein sequence ID" value="PIY89005.1"/>
    <property type="molecule type" value="Genomic_DNA"/>
</dbReference>
<evidence type="ECO:0000256" key="4">
    <source>
        <dbReference type="ARBA" id="ARBA00022598"/>
    </source>
</evidence>
<dbReference type="CDD" id="cd04317">
    <property type="entry name" value="EcAspRS_like_N"/>
    <property type="match status" value="1"/>
</dbReference>
<comment type="caution">
    <text evidence="11">The sequence shown here is derived from an EMBL/GenBank/DDBJ whole genome shotgun (WGS) entry which is preliminary data.</text>
</comment>
<evidence type="ECO:0000256" key="9">
    <source>
        <dbReference type="HAMAP-Rule" id="MF_02075"/>
    </source>
</evidence>
<dbReference type="PANTHER" id="PTHR43450">
    <property type="entry name" value="ASPARTYL-TRNA SYNTHETASE"/>
    <property type="match status" value="1"/>
</dbReference>
<dbReference type="Gene3D" id="3.30.930.10">
    <property type="entry name" value="Bira Bifunctional Protein, Domain 2"/>
    <property type="match status" value="1"/>
</dbReference>
<feature type="binding site" evidence="9">
    <location>
        <position position="359"/>
    </location>
    <ligand>
        <name>L-aspartate</name>
        <dbReference type="ChEBI" id="CHEBI:29991"/>
    </ligand>
</feature>
<keyword evidence="5 9" id="KW-0547">Nucleotide-binding</keyword>
<feature type="binding site" evidence="9">
    <location>
        <position position="363"/>
    </location>
    <ligand>
        <name>L-aspartate</name>
        <dbReference type="ChEBI" id="CHEBI:29991"/>
    </ligand>
</feature>
<feature type="region of interest" description="Aspartate" evidence="9">
    <location>
        <begin position="187"/>
        <end position="190"/>
    </location>
</feature>
<dbReference type="SUPFAM" id="SSF50249">
    <property type="entry name" value="Nucleic acid-binding proteins"/>
    <property type="match status" value="1"/>
</dbReference>
<evidence type="ECO:0000256" key="8">
    <source>
        <dbReference type="ARBA" id="ARBA00023146"/>
    </source>
</evidence>
<comment type="catalytic activity">
    <reaction evidence="9">
        <text>tRNA(Asp) + L-aspartate + ATP = L-aspartyl-tRNA(Asp) + AMP + diphosphate</text>
        <dbReference type="Rhea" id="RHEA:19649"/>
        <dbReference type="Rhea" id="RHEA-COMP:9660"/>
        <dbReference type="Rhea" id="RHEA-COMP:9678"/>
        <dbReference type="ChEBI" id="CHEBI:29991"/>
        <dbReference type="ChEBI" id="CHEBI:30616"/>
        <dbReference type="ChEBI" id="CHEBI:33019"/>
        <dbReference type="ChEBI" id="CHEBI:78442"/>
        <dbReference type="ChEBI" id="CHEBI:78516"/>
        <dbReference type="ChEBI" id="CHEBI:456215"/>
        <dbReference type="EC" id="6.1.1.12"/>
    </reaction>
</comment>
<evidence type="ECO:0000313" key="11">
    <source>
        <dbReference type="EMBL" id="PIY89005.1"/>
    </source>
</evidence>
<evidence type="ECO:0000256" key="5">
    <source>
        <dbReference type="ARBA" id="ARBA00022741"/>
    </source>
</evidence>
<keyword evidence="6 9" id="KW-0067">ATP-binding</keyword>
<keyword evidence="8 9" id="KW-0030">Aminoacyl-tRNA synthetase</keyword>
<organism evidence="11 12">
    <name type="scientific">Candidatus Nealsonbacteria bacterium CG_4_10_14_0_8_um_filter_37_14</name>
    <dbReference type="NCBI Taxonomy" id="1974684"/>
    <lineage>
        <taxon>Bacteria</taxon>
        <taxon>Candidatus Nealsoniibacteriota</taxon>
    </lineage>
</organism>
<dbReference type="InterPro" id="IPR004364">
    <property type="entry name" value="Aa-tRNA-synt_II"/>
</dbReference>
<gene>
    <name evidence="9" type="primary">aspS</name>
    <name evidence="11" type="ORF">COY73_02150</name>
</gene>
<dbReference type="GO" id="GO:0005829">
    <property type="term" value="C:cytosol"/>
    <property type="evidence" value="ECO:0007669"/>
    <property type="project" value="TreeGrafter"/>
</dbReference>
<dbReference type="InterPro" id="IPR004365">
    <property type="entry name" value="NA-bd_OB_tRNA"/>
</dbReference>
<dbReference type="EC" id="6.1.1.12" evidence="9"/>
<evidence type="ECO:0000256" key="3">
    <source>
        <dbReference type="ARBA" id="ARBA00022490"/>
    </source>
</evidence>
<feature type="binding site" evidence="9">
    <location>
        <begin position="216"/>
        <end position="218"/>
    </location>
    <ligand>
        <name>ATP</name>
        <dbReference type="ChEBI" id="CHEBI:30616"/>
    </ligand>
</feature>
<dbReference type="PROSITE" id="PS50862">
    <property type="entry name" value="AA_TRNA_LIGASE_II"/>
    <property type="match status" value="1"/>
</dbReference>
<feature type="domain" description="Aminoacyl-transfer RNA synthetases class-II family profile" evidence="10">
    <location>
        <begin position="132"/>
        <end position="425"/>
    </location>
</feature>
<evidence type="ECO:0000259" key="10">
    <source>
        <dbReference type="PROSITE" id="PS50862"/>
    </source>
</evidence>
<accession>A0A2M7R665</accession>
<dbReference type="InterPro" id="IPR045864">
    <property type="entry name" value="aa-tRNA-synth_II/BPL/LPL"/>
</dbReference>
<evidence type="ECO:0000256" key="7">
    <source>
        <dbReference type="ARBA" id="ARBA00022917"/>
    </source>
</evidence>
<comment type="function">
    <text evidence="9">Catalyzes the attachment of L-aspartate to tRNA(Asp) in a two-step reaction: L-aspartate is first activated by ATP to form Asp-AMP and then transferred to the acceptor end of tRNA(Asp).</text>
</comment>
<dbReference type="PRINTS" id="PR01042">
    <property type="entry name" value="TRNASYNTHASP"/>
</dbReference>
<dbReference type="GO" id="GO:0003723">
    <property type="term" value="F:RNA binding"/>
    <property type="evidence" value="ECO:0007669"/>
    <property type="project" value="TreeGrafter"/>
</dbReference>
<dbReference type="GO" id="GO:0017101">
    <property type="term" value="C:aminoacyl-tRNA synthetase multienzyme complex"/>
    <property type="evidence" value="ECO:0007669"/>
    <property type="project" value="TreeGrafter"/>
</dbReference>
<dbReference type="SUPFAM" id="SSF55681">
    <property type="entry name" value="Class II aaRS and biotin synthetases"/>
    <property type="match status" value="1"/>
</dbReference>
<dbReference type="Pfam" id="PF01336">
    <property type="entry name" value="tRNA_anti-codon"/>
    <property type="match status" value="1"/>
</dbReference>
<dbReference type="InterPro" id="IPR004523">
    <property type="entry name" value="Asp-tRNA_synthase_2"/>
</dbReference>
<comment type="subcellular location">
    <subcellularLocation>
        <location evidence="1 9">Cytoplasm</location>
    </subcellularLocation>
</comment>
<dbReference type="GO" id="GO:0004815">
    <property type="term" value="F:aspartate-tRNA ligase activity"/>
    <property type="evidence" value="ECO:0007669"/>
    <property type="project" value="UniProtKB-UniRule"/>
</dbReference>
<dbReference type="Pfam" id="PF00152">
    <property type="entry name" value="tRNA-synt_2"/>
    <property type="match status" value="1"/>
</dbReference>
<dbReference type="NCBIfam" id="NF003483">
    <property type="entry name" value="PRK05159.1"/>
    <property type="match status" value="1"/>
</dbReference>
<keyword evidence="3 9" id="KW-0963">Cytoplasm</keyword>